<keyword evidence="5" id="KW-1185">Reference proteome</keyword>
<feature type="signal peptide" evidence="2">
    <location>
        <begin position="1"/>
        <end position="23"/>
    </location>
</feature>
<evidence type="ECO:0000256" key="2">
    <source>
        <dbReference type="SAM" id="SignalP"/>
    </source>
</evidence>
<feature type="compositionally biased region" description="Low complexity" evidence="1">
    <location>
        <begin position="106"/>
        <end position="118"/>
    </location>
</feature>
<feature type="compositionally biased region" description="Gly residues" evidence="1">
    <location>
        <begin position="393"/>
        <end position="402"/>
    </location>
</feature>
<evidence type="ECO:0000256" key="1">
    <source>
        <dbReference type="SAM" id="MobiDB-lite"/>
    </source>
</evidence>
<comment type="caution">
    <text evidence="4">The sequence shown here is derived from an EMBL/GenBank/DDBJ whole genome shotgun (WGS) entry which is preliminary data.</text>
</comment>
<feature type="domain" description="FAS1" evidence="3">
    <location>
        <begin position="190"/>
        <end position="346"/>
    </location>
</feature>
<evidence type="ECO:0000313" key="5">
    <source>
        <dbReference type="Proteomes" id="UP000298030"/>
    </source>
</evidence>
<feature type="compositionally biased region" description="Gly residues" evidence="1">
    <location>
        <begin position="67"/>
        <end position="77"/>
    </location>
</feature>
<dbReference type="EMBL" id="QPFP01000015">
    <property type="protein sequence ID" value="TEB32474.1"/>
    <property type="molecule type" value="Genomic_DNA"/>
</dbReference>
<dbReference type="InterPro" id="IPR000782">
    <property type="entry name" value="FAS1_domain"/>
</dbReference>
<feature type="compositionally biased region" description="Low complexity" evidence="1">
    <location>
        <begin position="78"/>
        <end position="98"/>
    </location>
</feature>
<evidence type="ECO:0000259" key="3">
    <source>
        <dbReference type="PROSITE" id="PS50213"/>
    </source>
</evidence>
<accession>A0A4Y7TEU5</accession>
<evidence type="ECO:0000313" key="4">
    <source>
        <dbReference type="EMBL" id="TEB32474.1"/>
    </source>
</evidence>
<proteinExistence type="predicted"/>
<dbReference type="SUPFAM" id="SSF82153">
    <property type="entry name" value="FAS1 domain"/>
    <property type="match status" value="1"/>
</dbReference>
<dbReference type="Gene3D" id="2.30.180.10">
    <property type="entry name" value="FAS1 domain"/>
    <property type="match status" value="1"/>
</dbReference>
<dbReference type="SMART" id="SM00554">
    <property type="entry name" value="FAS1"/>
    <property type="match status" value="1"/>
</dbReference>
<dbReference type="PANTHER" id="PTHR10900:SF77">
    <property type="entry name" value="FI19380P1"/>
    <property type="match status" value="1"/>
</dbReference>
<dbReference type="Proteomes" id="UP000298030">
    <property type="component" value="Unassembled WGS sequence"/>
</dbReference>
<feature type="region of interest" description="Disordered" evidence="1">
    <location>
        <begin position="24"/>
        <end position="44"/>
    </location>
</feature>
<dbReference type="PROSITE" id="PS50213">
    <property type="entry name" value="FAS1"/>
    <property type="match status" value="1"/>
</dbReference>
<dbReference type="InterPro" id="IPR036378">
    <property type="entry name" value="FAS1_dom_sf"/>
</dbReference>
<name>A0A4Y7TEU5_COPMI</name>
<feature type="compositionally biased region" description="Low complexity" evidence="1">
    <location>
        <begin position="403"/>
        <end position="434"/>
    </location>
</feature>
<gene>
    <name evidence="4" type="ORF">FA13DRAFT_1773792</name>
</gene>
<dbReference type="OrthoDB" id="286301at2759"/>
<feature type="chain" id="PRO_5021357189" evidence="2">
    <location>
        <begin position="24"/>
        <end position="445"/>
    </location>
</feature>
<organism evidence="4 5">
    <name type="scientific">Coprinellus micaceus</name>
    <name type="common">Glistening ink-cap mushroom</name>
    <name type="synonym">Coprinus micaceus</name>
    <dbReference type="NCBI Taxonomy" id="71717"/>
    <lineage>
        <taxon>Eukaryota</taxon>
        <taxon>Fungi</taxon>
        <taxon>Dikarya</taxon>
        <taxon>Basidiomycota</taxon>
        <taxon>Agaricomycotina</taxon>
        <taxon>Agaricomycetes</taxon>
        <taxon>Agaricomycetidae</taxon>
        <taxon>Agaricales</taxon>
        <taxon>Agaricineae</taxon>
        <taxon>Psathyrellaceae</taxon>
        <taxon>Coprinellus</taxon>
    </lineage>
</organism>
<dbReference type="AlphaFoldDB" id="A0A4Y7TEU5"/>
<dbReference type="InterPro" id="IPR050904">
    <property type="entry name" value="Adhesion/Biosynth-related"/>
</dbReference>
<feature type="region of interest" description="Disordered" evidence="1">
    <location>
        <begin position="386"/>
        <end position="434"/>
    </location>
</feature>
<feature type="region of interest" description="Disordered" evidence="1">
    <location>
        <begin position="67"/>
        <end position="118"/>
    </location>
</feature>
<protein>
    <submittedName>
        <fullName evidence="4">FAS1 domain-containing protein</fullName>
    </submittedName>
</protein>
<sequence>MYFSAARLSLALSLVSGLPSLKAQQNGGNDTIQSANPPLPNDTDTLSSYLSYHYVYGNAIAANSSRTGGGGGGGGGSSSMQSQSSSTQSSSASQSSSQSGGGGGSATTQSSSSPTASAYRLGKLRRTELVCGNGTDFIGRTLLNDTDYVNLEGNKSQVLAWTNNQGQLQILNQPMNVTVGNSTQFRNLQVANIDQVLVPPGNISTALTATQLPYGTDGGGNASSLQVLNNIQGFTLFAPSADAFTSEFNTTLQSLQSNQSAVTTLLQNHFVNGSTIYSPTLIQQAQNASSGGGGNGTVISAAGEPFTVSQNDTGLFVSNGNGSSAQILRPDVLVQNGVIHLIDQFLINEASSPSAASSAFASASSAATETASDTAILGGGGAFTGSASQTSSGSGGAGGGGASSTSTEQSSTSSSSESQTTSSQTTSAGGSAASGFRFARAMNKL</sequence>
<keyword evidence="2" id="KW-0732">Signal</keyword>
<dbReference type="PANTHER" id="PTHR10900">
    <property type="entry name" value="PERIOSTIN-RELATED"/>
    <property type="match status" value="1"/>
</dbReference>
<dbReference type="STRING" id="71717.A0A4Y7TEU5"/>
<reference evidence="4 5" key="1">
    <citation type="journal article" date="2019" name="Nat. Ecol. Evol.">
        <title>Megaphylogeny resolves global patterns of mushroom evolution.</title>
        <authorList>
            <person name="Varga T."/>
            <person name="Krizsan K."/>
            <person name="Foldi C."/>
            <person name="Dima B."/>
            <person name="Sanchez-Garcia M."/>
            <person name="Sanchez-Ramirez S."/>
            <person name="Szollosi G.J."/>
            <person name="Szarkandi J.G."/>
            <person name="Papp V."/>
            <person name="Albert L."/>
            <person name="Andreopoulos W."/>
            <person name="Angelini C."/>
            <person name="Antonin V."/>
            <person name="Barry K.W."/>
            <person name="Bougher N.L."/>
            <person name="Buchanan P."/>
            <person name="Buyck B."/>
            <person name="Bense V."/>
            <person name="Catcheside P."/>
            <person name="Chovatia M."/>
            <person name="Cooper J."/>
            <person name="Damon W."/>
            <person name="Desjardin D."/>
            <person name="Finy P."/>
            <person name="Geml J."/>
            <person name="Haridas S."/>
            <person name="Hughes K."/>
            <person name="Justo A."/>
            <person name="Karasinski D."/>
            <person name="Kautmanova I."/>
            <person name="Kiss B."/>
            <person name="Kocsube S."/>
            <person name="Kotiranta H."/>
            <person name="LaButti K.M."/>
            <person name="Lechner B.E."/>
            <person name="Liimatainen K."/>
            <person name="Lipzen A."/>
            <person name="Lukacs Z."/>
            <person name="Mihaltcheva S."/>
            <person name="Morgado L.N."/>
            <person name="Niskanen T."/>
            <person name="Noordeloos M.E."/>
            <person name="Ohm R.A."/>
            <person name="Ortiz-Santana B."/>
            <person name="Ovrebo C."/>
            <person name="Racz N."/>
            <person name="Riley R."/>
            <person name="Savchenko A."/>
            <person name="Shiryaev A."/>
            <person name="Soop K."/>
            <person name="Spirin V."/>
            <person name="Szebenyi C."/>
            <person name="Tomsovsky M."/>
            <person name="Tulloss R.E."/>
            <person name="Uehling J."/>
            <person name="Grigoriev I.V."/>
            <person name="Vagvolgyi C."/>
            <person name="Papp T."/>
            <person name="Martin F.M."/>
            <person name="Miettinen O."/>
            <person name="Hibbett D.S."/>
            <person name="Nagy L.G."/>
        </authorList>
    </citation>
    <scope>NUCLEOTIDE SEQUENCE [LARGE SCALE GENOMIC DNA]</scope>
    <source>
        <strain evidence="4 5">FP101781</strain>
    </source>
</reference>
<dbReference type="Pfam" id="PF02469">
    <property type="entry name" value="Fasciclin"/>
    <property type="match status" value="1"/>
</dbReference>